<evidence type="ECO:0000256" key="7">
    <source>
        <dbReference type="SAM" id="MobiDB-lite"/>
    </source>
</evidence>
<keyword evidence="1 6" id="KW-0813">Transport</keyword>
<sequence>MTEKQMKAIKDTWHRFCDNNREYGVFLFLSLFIKHPEFLPMFPHFKGKPVSALKDDPMFRAHGCAIGYHITSLVDSLGDPAKFEVLARRNATDHLKRKGVKPSHFEVLGQCMVDVLQSKDEKYMTPRPSKPGKSSFRGLGAAVAALSSYLFVLSGILRHFSRLSVLLRGLSQYFVAIIKDVFEQAAQDRAEQSSQGSSRTKGSVDSDVRSPEVGSPAKSPPSSKKRSRPTSPTTKQDTAAAAAGGAKKGGGAKSTKSGDK</sequence>
<gene>
    <name evidence="10" type="ORF">HPB48_001669</name>
</gene>
<keyword evidence="8" id="KW-0812">Transmembrane</keyword>
<evidence type="ECO:0000256" key="4">
    <source>
        <dbReference type="ARBA" id="ARBA00022723"/>
    </source>
</evidence>
<feature type="transmembrane region" description="Helical" evidence="8">
    <location>
        <begin position="136"/>
        <end position="157"/>
    </location>
</feature>
<evidence type="ECO:0000313" key="11">
    <source>
        <dbReference type="Proteomes" id="UP000821853"/>
    </source>
</evidence>
<keyword evidence="8" id="KW-0472">Membrane</keyword>
<evidence type="ECO:0000256" key="1">
    <source>
        <dbReference type="ARBA" id="ARBA00022448"/>
    </source>
</evidence>
<dbReference type="PANTHER" id="PTHR47217:SF1">
    <property type="entry name" value="GLOBIN-LIKE PROTEIN"/>
    <property type="match status" value="1"/>
</dbReference>
<evidence type="ECO:0000313" key="10">
    <source>
        <dbReference type="EMBL" id="KAH9376545.1"/>
    </source>
</evidence>
<proteinExistence type="inferred from homology"/>
<dbReference type="Pfam" id="PF00042">
    <property type="entry name" value="Globin"/>
    <property type="match status" value="1"/>
</dbReference>
<keyword evidence="5" id="KW-0408">Iron</keyword>
<name>A0A9J6GPD9_HAELO</name>
<dbReference type="InterPro" id="IPR044399">
    <property type="entry name" value="Mb-like_M"/>
</dbReference>
<dbReference type="GO" id="GO:0019825">
    <property type="term" value="F:oxygen binding"/>
    <property type="evidence" value="ECO:0007669"/>
    <property type="project" value="InterPro"/>
</dbReference>
<dbReference type="InterPro" id="IPR000971">
    <property type="entry name" value="Globin"/>
</dbReference>
<dbReference type="GO" id="GO:0005344">
    <property type="term" value="F:oxygen carrier activity"/>
    <property type="evidence" value="ECO:0007669"/>
    <property type="project" value="UniProtKB-KW"/>
</dbReference>
<keyword evidence="2 6" id="KW-0349">Heme</keyword>
<keyword evidence="8" id="KW-1133">Transmembrane helix</keyword>
<keyword evidence="11" id="KW-1185">Reference proteome</keyword>
<comment type="similarity">
    <text evidence="6">Belongs to the globin family.</text>
</comment>
<dbReference type="CDD" id="cd01040">
    <property type="entry name" value="Mb-like"/>
    <property type="match status" value="1"/>
</dbReference>
<feature type="compositionally biased region" description="Polar residues" evidence="7">
    <location>
        <begin position="192"/>
        <end position="201"/>
    </location>
</feature>
<dbReference type="VEuPathDB" id="VectorBase:HLOH_054897"/>
<evidence type="ECO:0000256" key="8">
    <source>
        <dbReference type="SAM" id="Phobius"/>
    </source>
</evidence>
<dbReference type="PANTHER" id="PTHR47217">
    <property type="entry name" value="GLOBIN-LIKE PROTEIN"/>
    <property type="match status" value="1"/>
</dbReference>
<dbReference type="InterPro" id="IPR009050">
    <property type="entry name" value="Globin-like_sf"/>
</dbReference>
<accession>A0A9J6GPD9</accession>
<comment type="caution">
    <text evidence="10">The sequence shown here is derived from an EMBL/GenBank/DDBJ whole genome shotgun (WGS) entry which is preliminary data.</text>
</comment>
<feature type="region of interest" description="Disordered" evidence="7">
    <location>
        <begin position="189"/>
        <end position="260"/>
    </location>
</feature>
<feature type="domain" description="Globin" evidence="9">
    <location>
        <begin position="1"/>
        <end position="124"/>
    </location>
</feature>
<protein>
    <recommendedName>
        <fullName evidence="9">Globin domain-containing protein</fullName>
    </recommendedName>
</protein>
<reference evidence="10 11" key="1">
    <citation type="journal article" date="2020" name="Cell">
        <title>Large-Scale Comparative Analyses of Tick Genomes Elucidate Their Genetic Diversity and Vector Capacities.</title>
        <authorList>
            <consortium name="Tick Genome and Microbiome Consortium (TIGMIC)"/>
            <person name="Jia N."/>
            <person name="Wang J."/>
            <person name="Shi W."/>
            <person name="Du L."/>
            <person name="Sun Y."/>
            <person name="Zhan W."/>
            <person name="Jiang J.F."/>
            <person name="Wang Q."/>
            <person name="Zhang B."/>
            <person name="Ji P."/>
            <person name="Bell-Sakyi L."/>
            <person name="Cui X.M."/>
            <person name="Yuan T.T."/>
            <person name="Jiang B.G."/>
            <person name="Yang W.F."/>
            <person name="Lam T.T."/>
            <person name="Chang Q.C."/>
            <person name="Ding S.J."/>
            <person name="Wang X.J."/>
            <person name="Zhu J.G."/>
            <person name="Ruan X.D."/>
            <person name="Zhao L."/>
            <person name="Wei J.T."/>
            <person name="Ye R.Z."/>
            <person name="Que T.C."/>
            <person name="Du C.H."/>
            <person name="Zhou Y.H."/>
            <person name="Cheng J.X."/>
            <person name="Dai P.F."/>
            <person name="Guo W.B."/>
            <person name="Han X.H."/>
            <person name="Huang E.J."/>
            <person name="Li L.F."/>
            <person name="Wei W."/>
            <person name="Gao Y.C."/>
            <person name="Liu J.Z."/>
            <person name="Shao H.Z."/>
            <person name="Wang X."/>
            <person name="Wang C.C."/>
            <person name="Yang T.C."/>
            <person name="Huo Q.B."/>
            <person name="Li W."/>
            <person name="Chen H.Y."/>
            <person name="Chen S.E."/>
            <person name="Zhou L.G."/>
            <person name="Ni X.B."/>
            <person name="Tian J.H."/>
            <person name="Sheng Y."/>
            <person name="Liu T."/>
            <person name="Pan Y.S."/>
            <person name="Xia L.Y."/>
            <person name="Li J."/>
            <person name="Zhao F."/>
            <person name="Cao W.C."/>
        </authorList>
    </citation>
    <scope>NUCLEOTIDE SEQUENCE [LARGE SCALE GENOMIC DNA]</scope>
    <source>
        <strain evidence="10">HaeL-2018</strain>
    </source>
</reference>
<dbReference type="GO" id="GO:0046872">
    <property type="term" value="F:metal ion binding"/>
    <property type="evidence" value="ECO:0007669"/>
    <property type="project" value="UniProtKB-KW"/>
</dbReference>
<dbReference type="InterPro" id="IPR012292">
    <property type="entry name" value="Globin/Proto"/>
</dbReference>
<dbReference type="EMBL" id="JABSTR010000008">
    <property type="protein sequence ID" value="KAH9376545.1"/>
    <property type="molecule type" value="Genomic_DNA"/>
</dbReference>
<evidence type="ECO:0000256" key="2">
    <source>
        <dbReference type="ARBA" id="ARBA00022617"/>
    </source>
</evidence>
<dbReference type="Gene3D" id="1.10.490.10">
    <property type="entry name" value="Globins"/>
    <property type="match status" value="1"/>
</dbReference>
<dbReference type="AlphaFoldDB" id="A0A9J6GPD9"/>
<dbReference type="Proteomes" id="UP000821853">
    <property type="component" value="Unassembled WGS sequence"/>
</dbReference>
<dbReference type="GO" id="GO:0020037">
    <property type="term" value="F:heme binding"/>
    <property type="evidence" value="ECO:0007669"/>
    <property type="project" value="InterPro"/>
</dbReference>
<dbReference type="OrthoDB" id="6483840at2759"/>
<evidence type="ECO:0000259" key="9">
    <source>
        <dbReference type="PROSITE" id="PS01033"/>
    </source>
</evidence>
<evidence type="ECO:0000256" key="5">
    <source>
        <dbReference type="ARBA" id="ARBA00023004"/>
    </source>
</evidence>
<keyword evidence="4" id="KW-0479">Metal-binding</keyword>
<evidence type="ECO:0000256" key="3">
    <source>
        <dbReference type="ARBA" id="ARBA00022621"/>
    </source>
</evidence>
<dbReference type="PROSITE" id="PS01033">
    <property type="entry name" value="GLOBIN"/>
    <property type="match status" value="1"/>
</dbReference>
<feature type="compositionally biased region" description="Low complexity" evidence="7">
    <location>
        <begin position="229"/>
        <end position="245"/>
    </location>
</feature>
<dbReference type="SUPFAM" id="SSF46458">
    <property type="entry name" value="Globin-like"/>
    <property type="match status" value="1"/>
</dbReference>
<keyword evidence="3 6" id="KW-0561">Oxygen transport</keyword>
<evidence type="ECO:0000256" key="6">
    <source>
        <dbReference type="RuleBase" id="RU000356"/>
    </source>
</evidence>
<organism evidence="10 11">
    <name type="scientific">Haemaphysalis longicornis</name>
    <name type="common">Bush tick</name>
    <dbReference type="NCBI Taxonomy" id="44386"/>
    <lineage>
        <taxon>Eukaryota</taxon>
        <taxon>Metazoa</taxon>
        <taxon>Ecdysozoa</taxon>
        <taxon>Arthropoda</taxon>
        <taxon>Chelicerata</taxon>
        <taxon>Arachnida</taxon>
        <taxon>Acari</taxon>
        <taxon>Parasitiformes</taxon>
        <taxon>Ixodida</taxon>
        <taxon>Ixodoidea</taxon>
        <taxon>Ixodidae</taxon>
        <taxon>Haemaphysalinae</taxon>
        <taxon>Haemaphysalis</taxon>
    </lineage>
</organism>